<evidence type="ECO:0000259" key="3">
    <source>
        <dbReference type="Pfam" id="PF13649"/>
    </source>
</evidence>
<comment type="caution">
    <text evidence="4">The sequence shown here is derived from an EMBL/GenBank/DDBJ whole genome shotgun (WGS) entry which is preliminary data.</text>
</comment>
<dbReference type="EMBL" id="LNQN01000001">
    <property type="protein sequence ID" value="KSU85829.1"/>
    <property type="molecule type" value="Genomic_DNA"/>
</dbReference>
<feature type="domain" description="Methyltransferase" evidence="3">
    <location>
        <begin position="40"/>
        <end position="135"/>
    </location>
</feature>
<dbReference type="AlphaFoldDB" id="A0A0V8JFK5"/>
<keyword evidence="1 4" id="KW-0489">Methyltransferase</keyword>
<dbReference type="Gene3D" id="2.20.25.110">
    <property type="entry name" value="S-adenosyl-L-methionine-dependent methyltransferases"/>
    <property type="match status" value="1"/>
</dbReference>
<evidence type="ECO:0000313" key="5">
    <source>
        <dbReference type="Proteomes" id="UP000054099"/>
    </source>
</evidence>
<dbReference type="OrthoDB" id="9811589at2"/>
<organism evidence="4 5">
    <name type="scientific">Fictibacillus enclensis</name>
    <dbReference type="NCBI Taxonomy" id="1017270"/>
    <lineage>
        <taxon>Bacteria</taxon>
        <taxon>Bacillati</taxon>
        <taxon>Bacillota</taxon>
        <taxon>Bacilli</taxon>
        <taxon>Bacillales</taxon>
        <taxon>Fictibacillaceae</taxon>
        <taxon>Fictibacillus</taxon>
    </lineage>
</organism>
<sequence>MSYQHFAYYYDQLMEDAPYEQWISFFEQAIVSVGADISSVLDVGCGTGSISIPLSLKGYDVTGIDLSGDMLAVAHEKSLTQHASVQFLQQDMTEIDGLAEFDAAVIFCDSLNYLLTEEKVAAAFQSIYRHLKENGLFLFDVHSLYKIHNIFSGNTFAENAEEVSYIWQCYEGEYPDSVEHELSFFVREEDSRYSRFDEVHMQRTLSVKAYEQLLEEAGFTVLKITGDFSENKLESEAERIFFICIKSK</sequence>
<dbReference type="PANTHER" id="PTHR43861:SF1">
    <property type="entry name" value="TRANS-ACONITATE 2-METHYLTRANSFERASE"/>
    <property type="match status" value="1"/>
</dbReference>
<dbReference type="SUPFAM" id="SSF53335">
    <property type="entry name" value="S-adenosyl-L-methionine-dependent methyltransferases"/>
    <property type="match status" value="1"/>
</dbReference>
<protein>
    <submittedName>
        <fullName evidence="4">Methyltransferase</fullName>
    </submittedName>
</protein>
<accession>A0A0V8JFK5</accession>
<proteinExistence type="predicted"/>
<reference evidence="4 5" key="1">
    <citation type="journal article" date="2014" name="Antonie Van Leeuwenhoek">
        <title>Fictibacillus enclensis sp. nov., isolated from marine sediment.</title>
        <authorList>
            <person name="Dastager S.G."/>
            <person name="Mawlankar R."/>
            <person name="Srinivasan K."/>
            <person name="Tang S.K."/>
            <person name="Lee J.C."/>
            <person name="Ramana V.V."/>
            <person name="Shouche Y.S."/>
        </authorList>
    </citation>
    <scope>NUCLEOTIDE SEQUENCE [LARGE SCALE GENOMIC DNA]</scope>
    <source>
        <strain evidence="4 5">NIO-1003</strain>
    </source>
</reference>
<dbReference type="RefSeq" id="WP_061971224.1">
    <property type="nucleotide sequence ID" value="NZ_FMAV01000001.1"/>
</dbReference>
<dbReference type="CDD" id="cd02440">
    <property type="entry name" value="AdoMet_MTases"/>
    <property type="match status" value="1"/>
</dbReference>
<dbReference type="GO" id="GO:0008168">
    <property type="term" value="F:methyltransferase activity"/>
    <property type="evidence" value="ECO:0007669"/>
    <property type="project" value="UniProtKB-KW"/>
</dbReference>
<evidence type="ECO:0000256" key="1">
    <source>
        <dbReference type="ARBA" id="ARBA00022603"/>
    </source>
</evidence>
<dbReference type="Gene3D" id="3.40.50.150">
    <property type="entry name" value="Vaccinia Virus protein VP39"/>
    <property type="match status" value="1"/>
</dbReference>
<dbReference type="Pfam" id="PF13649">
    <property type="entry name" value="Methyltransf_25"/>
    <property type="match status" value="1"/>
</dbReference>
<dbReference type="GO" id="GO:0032259">
    <property type="term" value="P:methylation"/>
    <property type="evidence" value="ECO:0007669"/>
    <property type="project" value="UniProtKB-KW"/>
</dbReference>
<dbReference type="Proteomes" id="UP000054099">
    <property type="component" value="Unassembled WGS sequence"/>
</dbReference>
<name>A0A0V8JFK5_9BACL</name>
<dbReference type="InterPro" id="IPR041698">
    <property type="entry name" value="Methyltransf_25"/>
</dbReference>
<dbReference type="InterPro" id="IPR029063">
    <property type="entry name" value="SAM-dependent_MTases_sf"/>
</dbReference>
<evidence type="ECO:0000313" key="4">
    <source>
        <dbReference type="EMBL" id="KSU85829.1"/>
    </source>
</evidence>
<evidence type="ECO:0000256" key="2">
    <source>
        <dbReference type="ARBA" id="ARBA00022679"/>
    </source>
</evidence>
<dbReference type="PANTHER" id="PTHR43861">
    <property type="entry name" value="TRANS-ACONITATE 2-METHYLTRANSFERASE-RELATED"/>
    <property type="match status" value="1"/>
</dbReference>
<gene>
    <name evidence="4" type="ORF">AS030_10160</name>
</gene>
<keyword evidence="5" id="KW-1185">Reference proteome</keyword>
<keyword evidence="2 4" id="KW-0808">Transferase</keyword>